<dbReference type="Gene3D" id="3.10.390.10">
    <property type="entry name" value="SAND domain-like"/>
    <property type="match status" value="1"/>
</dbReference>
<feature type="compositionally biased region" description="Basic and acidic residues" evidence="4">
    <location>
        <begin position="188"/>
        <end position="218"/>
    </location>
</feature>
<dbReference type="Pfam" id="PF01342">
    <property type="entry name" value="SAND"/>
    <property type="match status" value="1"/>
</dbReference>
<dbReference type="SUPFAM" id="SSF47769">
    <property type="entry name" value="SAM/Pointed domain"/>
    <property type="match status" value="1"/>
</dbReference>
<dbReference type="InterPro" id="IPR010919">
    <property type="entry name" value="SAND-like_dom_sf"/>
</dbReference>
<dbReference type="EMBL" id="CAJPWZ010001787">
    <property type="protein sequence ID" value="CAG2223407.1"/>
    <property type="molecule type" value="Genomic_DNA"/>
</dbReference>
<evidence type="ECO:0000256" key="1">
    <source>
        <dbReference type="ARBA" id="ARBA00023015"/>
    </source>
</evidence>
<evidence type="ECO:0000259" key="5">
    <source>
        <dbReference type="PROSITE" id="PS50105"/>
    </source>
</evidence>
<feature type="compositionally biased region" description="Basic residues" evidence="4">
    <location>
        <begin position="595"/>
        <end position="606"/>
    </location>
</feature>
<keyword evidence="1" id="KW-0805">Transcription regulation</keyword>
<dbReference type="AlphaFoldDB" id="A0A8S3T391"/>
<proteinExistence type="predicted"/>
<evidence type="ECO:0000256" key="2">
    <source>
        <dbReference type="ARBA" id="ARBA00023163"/>
    </source>
</evidence>
<comment type="caution">
    <text evidence="7">The sequence shown here is derived from an EMBL/GenBank/DDBJ whole genome shotgun (WGS) entry which is preliminary data.</text>
</comment>
<dbReference type="InterPro" id="IPR000770">
    <property type="entry name" value="SAND_dom"/>
</dbReference>
<feature type="compositionally biased region" description="Basic and acidic residues" evidence="4">
    <location>
        <begin position="514"/>
        <end position="525"/>
    </location>
</feature>
<feature type="compositionally biased region" description="Polar residues" evidence="4">
    <location>
        <begin position="298"/>
        <end position="311"/>
    </location>
</feature>
<gene>
    <name evidence="7" type="ORF">MEDL_36712</name>
</gene>
<feature type="region of interest" description="Disordered" evidence="4">
    <location>
        <begin position="454"/>
        <end position="479"/>
    </location>
</feature>
<accession>A0A8S3T391</accession>
<feature type="compositionally biased region" description="Basic and acidic residues" evidence="4">
    <location>
        <begin position="534"/>
        <end position="553"/>
    </location>
</feature>
<evidence type="ECO:0000259" key="6">
    <source>
        <dbReference type="PROSITE" id="PS50864"/>
    </source>
</evidence>
<reference evidence="7" key="1">
    <citation type="submission" date="2021-03" db="EMBL/GenBank/DDBJ databases">
        <authorList>
            <person name="Bekaert M."/>
        </authorList>
    </citation>
    <scope>NUCLEOTIDE SEQUENCE</scope>
</reference>
<dbReference type="PROSITE" id="PS50105">
    <property type="entry name" value="SAM_DOMAIN"/>
    <property type="match status" value="1"/>
</dbReference>
<dbReference type="Proteomes" id="UP000683360">
    <property type="component" value="Unassembled WGS sequence"/>
</dbReference>
<dbReference type="InterPro" id="IPR013761">
    <property type="entry name" value="SAM/pointed_sf"/>
</dbReference>
<dbReference type="Gene3D" id="1.10.150.50">
    <property type="entry name" value="Transcription Factor, Ets-1"/>
    <property type="match status" value="1"/>
</dbReference>
<feature type="region of interest" description="Disordered" evidence="4">
    <location>
        <begin position="188"/>
        <end position="220"/>
    </location>
</feature>
<dbReference type="GO" id="GO:0003677">
    <property type="term" value="F:DNA binding"/>
    <property type="evidence" value="ECO:0007669"/>
    <property type="project" value="UniProtKB-KW"/>
</dbReference>
<protein>
    <submittedName>
        <fullName evidence="7">Uncharacterized protein</fullName>
    </submittedName>
</protein>
<evidence type="ECO:0000256" key="3">
    <source>
        <dbReference type="ARBA" id="ARBA00023242"/>
    </source>
</evidence>
<evidence type="ECO:0000313" key="7">
    <source>
        <dbReference type="EMBL" id="CAG2223407.1"/>
    </source>
</evidence>
<feature type="domain" description="SAND" evidence="6">
    <location>
        <begin position="42"/>
        <end position="135"/>
    </location>
</feature>
<sequence length="1085" mass="123229">MKAKSFTEKRKKKTEGTENIELKSELAMKRRRKHRAGKYSINEEVNVTDAEDYIVTCIEDGETVLDVQCGTNTATLTLDKLWQGSKGPCIHFQGSWLTPNEFQYVSGRETAKDWKRSIRHQGKSIKLLLSKGYMKVTTDSGNNESKNVQCKEVKTKRRGKGRRRKAKSVVNQPVLVDIPGHLNGIHISENDIDNKHDVGKDVESKVSPDYTDESHDGNETDETIENYYSENEFQKENANATKAKDSCSEKCINKFTENEEDDNMGTEFNQNKESEDKDCDNSEKPSGKINKRYRDSGYSDQTESEFQTTKNAVKDNASKLRESNVDADIPDINHHNGLSEKQQREVPEQLVLCEGAQSISKTLMESSHDDSHVTGQKVEMNKTEEFSHCEDGVESPQQRMDCDSDAMPDVECQQPENITGLRPIDQDIYSSDDEEPPTLERQIIGFQAEQTTIPASPSQSLTPCYVERGPDSTVDGTEVPPSKKIVLSLPLKNVCQMFRQDSDTKITLQEPKQHTSFTEDNHQEPHQQTNLSKDSQKESNDCNDHEHEHKDDVVNATDPELISDNSSKTIDSVVSGSTDNKDVKDVMNSNPTKVPNKRKRKRSSKHIKKVDTILNNIPTVTGPKIDSEKDTDNNFCHQKKRKIDKISNKEMSKDCDRKSNDARAFCQQDNTVQQKIKTNLLNKKEPTIIKEESSMKTPIANMDNRSNSRMDTSKDMNQINKDPNLTLKISTKDDKKSLINLSATVPRMNGDPRTRSPLQNSYDDYMRRLEASHSSTSWNPYFPFFQLPRHLEGMSIPTSSFMSPYPPLLGPARKPDHESYPRSLITPTSTPMLSPYIATSPPSFDIPKLPTVPNIWNGKDSFPDSKYFHGKSINSKCTSSSSTDTTSSCLTIKPAHSVMPDSLCSNMKRSSNEWDTPLDLSMKKTKYHHLKNSTFTDLNKNKITNYKNNRNDRVNNPETVSKHKKLKNLWINKTDNEKQKLSIPEKCSCFKDNLEHWSVDQVYSFIKRLDGCSPYSEKFRQHNVTGMSLQFLSTDHMTRGMGMKVGPAIVLSDAITREVQNSRKRSMSCYHCSSKLLRDDHKLFV</sequence>
<dbReference type="PANTHER" id="PTHR10417">
    <property type="entry name" value="GLUCOCORTICOID MODULATORY ELEMENT-BINDING PROTEIN"/>
    <property type="match status" value="1"/>
</dbReference>
<keyword evidence="8" id="KW-1185">Reference proteome</keyword>
<dbReference type="PANTHER" id="PTHR10417:SF15">
    <property type="entry name" value="STERILE ALPHA MOTIF DOMAIN-CONTAINING 11"/>
    <property type="match status" value="1"/>
</dbReference>
<feature type="region of interest" description="Disordered" evidence="4">
    <location>
        <begin position="699"/>
        <end position="720"/>
    </location>
</feature>
<organism evidence="7 8">
    <name type="scientific">Mytilus edulis</name>
    <name type="common">Blue mussel</name>
    <dbReference type="NCBI Taxonomy" id="6550"/>
    <lineage>
        <taxon>Eukaryota</taxon>
        <taxon>Metazoa</taxon>
        <taxon>Spiralia</taxon>
        <taxon>Lophotrochozoa</taxon>
        <taxon>Mollusca</taxon>
        <taxon>Bivalvia</taxon>
        <taxon>Autobranchia</taxon>
        <taxon>Pteriomorphia</taxon>
        <taxon>Mytilida</taxon>
        <taxon>Mytiloidea</taxon>
        <taxon>Mytilidae</taxon>
        <taxon>Mytilinae</taxon>
        <taxon>Mytilus</taxon>
    </lineage>
</organism>
<feature type="compositionally biased region" description="Polar residues" evidence="4">
    <location>
        <begin position="563"/>
        <end position="578"/>
    </location>
</feature>
<dbReference type="SMART" id="SM00258">
    <property type="entry name" value="SAND"/>
    <property type="match status" value="1"/>
</dbReference>
<feature type="compositionally biased region" description="Basic and acidic residues" evidence="4">
    <location>
        <begin position="270"/>
        <end position="297"/>
    </location>
</feature>
<dbReference type="CDD" id="cd09509">
    <property type="entry name" value="SAM_Polycomb"/>
    <property type="match status" value="1"/>
</dbReference>
<dbReference type="Pfam" id="PF00536">
    <property type="entry name" value="SAM_1"/>
    <property type="match status" value="1"/>
</dbReference>
<dbReference type="GO" id="GO:0046872">
    <property type="term" value="F:metal ion binding"/>
    <property type="evidence" value="ECO:0007669"/>
    <property type="project" value="UniProtKB-KW"/>
</dbReference>
<name>A0A8S3T391_MYTED</name>
<feature type="domain" description="SAM" evidence="5">
    <location>
        <begin position="997"/>
        <end position="1043"/>
    </location>
</feature>
<evidence type="ECO:0000256" key="4">
    <source>
        <dbReference type="SAM" id="MobiDB-lite"/>
    </source>
</evidence>
<feature type="region of interest" description="Disordered" evidence="4">
    <location>
        <begin position="258"/>
        <end position="316"/>
    </location>
</feature>
<dbReference type="InterPro" id="IPR001660">
    <property type="entry name" value="SAM"/>
</dbReference>
<dbReference type="PROSITE" id="PS50864">
    <property type="entry name" value="SAND"/>
    <property type="match status" value="1"/>
</dbReference>
<evidence type="ECO:0000313" key="8">
    <source>
        <dbReference type="Proteomes" id="UP000683360"/>
    </source>
</evidence>
<dbReference type="SUPFAM" id="SSF63763">
    <property type="entry name" value="SAND domain-like"/>
    <property type="match status" value="1"/>
</dbReference>
<feature type="region of interest" description="Disordered" evidence="4">
    <location>
        <begin position="514"/>
        <end position="606"/>
    </location>
</feature>
<keyword evidence="2" id="KW-0804">Transcription</keyword>
<dbReference type="OrthoDB" id="6433810at2759"/>
<keyword evidence="3" id="KW-0539">Nucleus</keyword>